<dbReference type="AlphaFoldDB" id="A0AAW2GR69"/>
<keyword evidence="2" id="KW-1185">Reference proteome</keyword>
<proteinExistence type="predicted"/>
<evidence type="ECO:0000313" key="2">
    <source>
        <dbReference type="Proteomes" id="UP001430953"/>
    </source>
</evidence>
<comment type="caution">
    <text evidence="1">The sequence shown here is derived from an EMBL/GenBank/DDBJ whole genome shotgun (WGS) entry which is preliminary data.</text>
</comment>
<dbReference type="Proteomes" id="UP001430953">
    <property type="component" value="Unassembled WGS sequence"/>
</dbReference>
<accession>A0AAW2GR69</accession>
<reference evidence="1 2" key="1">
    <citation type="submission" date="2023-03" db="EMBL/GenBank/DDBJ databases">
        <title>High recombination rates correlate with genetic variation in Cardiocondyla obscurior ants.</title>
        <authorList>
            <person name="Errbii M."/>
        </authorList>
    </citation>
    <scope>NUCLEOTIDE SEQUENCE [LARGE SCALE GENOMIC DNA]</scope>
    <source>
        <strain evidence="1">Alpha-2009</strain>
        <tissue evidence="1">Whole body</tissue>
    </source>
</reference>
<sequence length="127" mass="15232">MISRRKIVRIQAPISHHQYHRFTHRGYLKNCIIISYVHTLYPRARSLFLRQPRVSVMPRLVYHRRYRITVRLRRDIKDIFRLKGERRRLAVAYDGVSASPPIPYVLSQCSERILVALVRNVLRITLE</sequence>
<protein>
    <submittedName>
        <fullName evidence="1">Uncharacterized protein</fullName>
    </submittedName>
</protein>
<evidence type="ECO:0000313" key="1">
    <source>
        <dbReference type="EMBL" id="KAL0129760.1"/>
    </source>
</evidence>
<dbReference type="EMBL" id="JADYXP020000002">
    <property type="protein sequence ID" value="KAL0129760.1"/>
    <property type="molecule type" value="Genomic_DNA"/>
</dbReference>
<organism evidence="1 2">
    <name type="scientific">Cardiocondyla obscurior</name>
    <dbReference type="NCBI Taxonomy" id="286306"/>
    <lineage>
        <taxon>Eukaryota</taxon>
        <taxon>Metazoa</taxon>
        <taxon>Ecdysozoa</taxon>
        <taxon>Arthropoda</taxon>
        <taxon>Hexapoda</taxon>
        <taxon>Insecta</taxon>
        <taxon>Pterygota</taxon>
        <taxon>Neoptera</taxon>
        <taxon>Endopterygota</taxon>
        <taxon>Hymenoptera</taxon>
        <taxon>Apocrita</taxon>
        <taxon>Aculeata</taxon>
        <taxon>Formicoidea</taxon>
        <taxon>Formicidae</taxon>
        <taxon>Myrmicinae</taxon>
        <taxon>Cardiocondyla</taxon>
    </lineage>
</organism>
<gene>
    <name evidence="1" type="ORF">PUN28_001786</name>
</gene>
<name>A0AAW2GR69_9HYME</name>